<accession>A0A3M7T8R5</accession>
<sequence length="252" mass="29571">MFNIIDLVYNWFLNWIYLKKAKIESFNYLSQKSISLSDIKYKYLELDYNFKLLRTLKLSNASKILMKHKEISVTRQNVKFLSKFFPQNTCRSSMIHIKDKKSFCNLVSIYITVSNLCWAAAKPGRSERGQNKAATLAAKNLDRLVGRPKHRRTATLAVRQNQRTRKEESNDILITSNEVKKSRIISSIGQKMKKFNEIKSCNRVHSFISEPHTIYRRRLRGDKKNRVTPNLTHVQNTNFAYCGADWNPRNFQ</sequence>
<protein>
    <submittedName>
        <fullName evidence="1">Uncharacterized protein</fullName>
    </submittedName>
</protein>
<organism evidence="1 2">
    <name type="scientific">Brachionus plicatilis</name>
    <name type="common">Marine rotifer</name>
    <name type="synonym">Brachionus muelleri</name>
    <dbReference type="NCBI Taxonomy" id="10195"/>
    <lineage>
        <taxon>Eukaryota</taxon>
        <taxon>Metazoa</taxon>
        <taxon>Spiralia</taxon>
        <taxon>Gnathifera</taxon>
        <taxon>Rotifera</taxon>
        <taxon>Eurotatoria</taxon>
        <taxon>Monogononta</taxon>
        <taxon>Pseudotrocha</taxon>
        <taxon>Ploima</taxon>
        <taxon>Brachionidae</taxon>
        <taxon>Brachionus</taxon>
    </lineage>
</organism>
<dbReference type="EMBL" id="REGN01000100">
    <property type="protein sequence ID" value="RNA44464.1"/>
    <property type="molecule type" value="Genomic_DNA"/>
</dbReference>
<reference evidence="1 2" key="1">
    <citation type="journal article" date="2018" name="Sci. Rep.">
        <title>Genomic signatures of local adaptation to the degree of environmental predictability in rotifers.</title>
        <authorList>
            <person name="Franch-Gras L."/>
            <person name="Hahn C."/>
            <person name="Garcia-Roger E.M."/>
            <person name="Carmona M.J."/>
            <person name="Serra M."/>
            <person name="Gomez A."/>
        </authorList>
    </citation>
    <scope>NUCLEOTIDE SEQUENCE [LARGE SCALE GENOMIC DNA]</scope>
    <source>
        <strain evidence="1">HYR1</strain>
    </source>
</reference>
<proteinExistence type="predicted"/>
<gene>
    <name evidence="1" type="ORF">BpHYR1_002109</name>
</gene>
<evidence type="ECO:0000313" key="2">
    <source>
        <dbReference type="Proteomes" id="UP000276133"/>
    </source>
</evidence>
<keyword evidence="2" id="KW-1185">Reference proteome</keyword>
<name>A0A3M7T8R5_BRAPC</name>
<comment type="caution">
    <text evidence="1">The sequence shown here is derived from an EMBL/GenBank/DDBJ whole genome shotgun (WGS) entry which is preliminary data.</text>
</comment>
<dbReference type="AlphaFoldDB" id="A0A3M7T8R5"/>
<evidence type="ECO:0000313" key="1">
    <source>
        <dbReference type="EMBL" id="RNA44464.1"/>
    </source>
</evidence>
<dbReference type="Proteomes" id="UP000276133">
    <property type="component" value="Unassembled WGS sequence"/>
</dbReference>